<evidence type="ECO:0000313" key="3">
    <source>
        <dbReference type="Proteomes" id="UP001054252"/>
    </source>
</evidence>
<feature type="signal peptide" evidence="1">
    <location>
        <begin position="1"/>
        <end position="20"/>
    </location>
</feature>
<dbReference type="EMBL" id="BPVZ01000003">
    <property type="protein sequence ID" value="GKU89087.1"/>
    <property type="molecule type" value="Genomic_DNA"/>
</dbReference>
<protein>
    <submittedName>
        <fullName evidence="2">Uncharacterized protein</fullName>
    </submittedName>
</protein>
<comment type="caution">
    <text evidence="2">The sequence shown here is derived from an EMBL/GenBank/DDBJ whole genome shotgun (WGS) entry which is preliminary data.</text>
</comment>
<evidence type="ECO:0000256" key="1">
    <source>
        <dbReference type="SAM" id="SignalP"/>
    </source>
</evidence>
<keyword evidence="3" id="KW-1185">Reference proteome</keyword>
<keyword evidence="1" id="KW-0732">Signal</keyword>
<feature type="chain" id="PRO_5043831557" evidence="1">
    <location>
        <begin position="21"/>
        <end position="33"/>
    </location>
</feature>
<gene>
    <name evidence="2" type="ORF">SLEP1_g3276</name>
</gene>
<name>A0AAV5HTM1_9ROSI</name>
<proteinExistence type="predicted"/>
<organism evidence="2 3">
    <name type="scientific">Rubroshorea leprosula</name>
    <dbReference type="NCBI Taxonomy" id="152421"/>
    <lineage>
        <taxon>Eukaryota</taxon>
        <taxon>Viridiplantae</taxon>
        <taxon>Streptophyta</taxon>
        <taxon>Embryophyta</taxon>
        <taxon>Tracheophyta</taxon>
        <taxon>Spermatophyta</taxon>
        <taxon>Magnoliopsida</taxon>
        <taxon>eudicotyledons</taxon>
        <taxon>Gunneridae</taxon>
        <taxon>Pentapetalae</taxon>
        <taxon>rosids</taxon>
        <taxon>malvids</taxon>
        <taxon>Malvales</taxon>
        <taxon>Dipterocarpaceae</taxon>
        <taxon>Rubroshorea</taxon>
    </lineage>
</organism>
<dbReference type="AlphaFoldDB" id="A0AAV5HTM1"/>
<dbReference type="Proteomes" id="UP001054252">
    <property type="component" value="Unassembled WGS sequence"/>
</dbReference>
<sequence>MLTDGMILILLVVLTSSWKAHKSHEYADWYFYC</sequence>
<accession>A0AAV5HTM1</accession>
<evidence type="ECO:0000313" key="2">
    <source>
        <dbReference type="EMBL" id="GKU89087.1"/>
    </source>
</evidence>
<reference evidence="2 3" key="1">
    <citation type="journal article" date="2021" name="Commun. Biol.">
        <title>The genome of Shorea leprosula (Dipterocarpaceae) highlights the ecological relevance of drought in aseasonal tropical rainforests.</title>
        <authorList>
            <person name="Ng K.K.S."/>
            <person name="Kobayashi M.J."/>
            <person name="Fawcett J.A."/>
            <person name="Hatakeyama M."/>
            <person name="Paape T."/>
            <person name="Ng C.H."/>
            <person name="Ang C.C."/>
            <person name="Tnah L.H."/>
            <person name="Lee C.T."/>
            <person name="Nishiyama T."/>
            <person name="Sese J."/>
            <person name="O'Brien M.J."/>
            <person name="Copetti D."/>
            <person name="Mohd Noor M.I."/>
            <person name="Ong R.C."/>
            <person name="Putra M."/>
            <person name="Sireger I.Z."/>
            <person name="Indrioko S."/>
            <person name="Kosugi Y."/>
            <person name="Izuno A."/>
            <person name="Isagi Y."/>
            <person name="Lee S.L."/>
            <person name="Shimizu K.K."/>
        </authorList>
    </citation>
    <scope>NUCLEOTIDE SEQUENCE [LARGE SCALE GENOMIC DNA]</scope>
    <source>
        <strain evidence="2">214</strain>
    </source>
</reference>